<dbReference type="SUPFAM" id="SSF50978">
    <property type="entry name" value="WD40 repeat-like"/>
    <property type="match status" value="1"/>
</dbReference>
<reference evidence="3" key="1">
    <citation type="submission" date="2021-02" db="EMBL/GenBank/DDBJ databases">
        <authorList>
            <person name="Dougan E. K."/>
            <person name="Rhodes N."/>
            <person name="Thang M."/>
            <person name="Chan C."/>
        </authorList>
    </citation>
    <scope>NUCLEOTIDE SEQUENCE</scope>
</reference>
<protein>
    <recommendedName>
        <fullName evidence="5">Cytosolic iron-sulfur protein assembly protein CIAO1 homolog</fullName>
    </recommendedName>
</protein>
<dbReference type="EMBL" id="CAJNDS010002799">
    <property type="protein sequence ID" value="CAE7601898.1"/>
    <property type="molecule type" value="Genomic_DNA"/>
</dbReference>
<dbReference type="OrthoDB" id="284782at2759"/>
<dbReference type="InterPro" id="IPR001680">
    <property type="entry name" value="WD40_rpt"/>
</dbReference>
<feature type="compositionally biased region" description="Pro residues" evidence="2">
    <location>
        <begin position="185"/>
        <end position="205"/>
    </location>
</feature>
<dbReference type="Proteomes" id="UP000604046">
    <property type="component" value="Unassembled WGS sequence"/>
</dbReference>
<evidence type="ECO:0008006" key="5">
    <source>
        <dbReference type="Google" id="ProtNLM"/>
    </source>
</evidence>
<dbReference type="Gene3D" id="2.130.10.10">
    <property type="entry name" value="YVTN repeat-like/Quinoprotein amine dehydrogenase"/>
    <property type="match status" value="1"/>
</dbReference>
<dbReference type="PANTHER" id="PTHR19920:SF0">
    <property type="entry name" value="CYTOSOLIC IRON-SULFUR PROTEIN ASSEMBLY PROTEIN CIAO1-RELATED"/>
    <property type="match status" value="1"/>
</dbReference>
<feature type="repeat" description="WD" evidence="1">
    <location>
        <begin position="425"/>
        <end position="456"/>
    </location>
</feature>
<keyword evidence="1" id="KW-0853">WD repeat</keyword>
<feature type="region of interest" description="Disordered" evidence="2">
    <location>
        <begin position="87"/>
        <end position="115"/>
    </location>
</feature>
<feature type="region of interest" description="Disordered" evidence="2">
    <location>
        <begin position="178"/>
        <end position="207"/>
    </location>
</feature>
<dbReference type="InterPro" id="IPR015943">
    <property type="entry name" value="WD40/YVTN_repeat-like_dom_sf"/>
</dbReference>
<evidence type="ECO:0000313" key="4">
    <source>
        <dbReference type="Proteomes" id="UP000604046"/>
    </source>
</evidence>
<dbReference type="Pfam" id="PF00400">
    <property type="entry name" value="WD40"/>
    <property type="match status" value="2"/>
</dbReference>
<dbReference type="PROSITE" id="PS50082">
    <property type="entry name" value="WD_REPEATS_2"/>
    <property type="match status" value="2"/>
</dbReference>
<evidence type="ECO:0000313" key="3">
    <source>
        <dbReference type="EMBL" id="CAE7601898.1"/>
    </source>
</evidence>
<dbReference type="AlphaFoldDB" id="A0A812UVN8"/>
<organism evidence="3 4">
    <name type="scientific">Symbiodinium natans</name>
    <dbReference type="NCBI Taxonomy" id="878477"/>
    <lineage>
        <taxon>Eukaryota</taxon>
        <taxon>Sar</taxon>
        <taxon>Alveolata</taxon>
        <taxon>Dinophyceae</taxon>
        <taxon>Suessiales</taxon>
        <taxon>Symbiodiniaceae</taxon>
        <taxon>Symbiodinium</taxon>
    </lineage>
</organism>
<sequence>MAMSMEGYVWAAPLKRQMLVQPAGAPTYAWGWQPAPVVVTRRTYRVVARPVQAPGLVTRRTIRVVVKPASAVVKAAAPMQLPHLLGPPRAPAVAHPKKGLPQAGAGEPAPDDSVDLTEEAPVDLEACETMEATNAVAEAFAPAPELVYPKGRPVSYGPGRPFMELEDETACQADADVPEAAPKPASEPAPEPAEDASPPPEPPQELPGQAEALEALKALMAELGGMGFKVPQKPTGEPEVGDLVVLSDTILPKSLRLRYAVIMQVHEKHYTARTLAEDKATSLEECWPFKEDAVLESTVGRLGSRVRVAEGSYAGCSGKVAMAPGHPIFPVFRQFRNNKLQYVVNVRLDDGRDALFLFSELRAVWVYDAEETDEYECVALLQSHSQDVKAVRWHPQQEVLFSCSYDDTIKVWGPDGDDWCCKETLEGHSSTVWAMSFDATGSHFVTCSDDGTLRIWAPSQTLPADFRPVESQSSKEPAKQVEPAKTSLELGGQFEMFESVCHRLGVLAHTRVFLFTQYGWHAAGTLVTPAKQSGSSVHLAAAWMGEAELLGEAACWSDCIRLNECLRQAQKLQLSLRHYEARVTSSYKACRPSTTVPVSVISDQHPRPVYCADWSNADFLASACGDNRLRIFRPEECRPRAICSRILEVVEGGGWPAVLPGIGFVVYRRHVGICGLVSCMLQNHRHGFGWRSAQAPVCVAKAMFSAKSFSQVR</sequence>
<accession>A0A812UVN8</accession>
<dbReference type="GO" id="GO:0097361">
    <property type="term" value="C:cytosolic [4Fe-4S] assembly targeting complex"/>
    <property type="evidence" value="ECO:0007669"/>
    <property type="project" value="TreeGrafter"/>
</dbReference>
<name>A0A812UVN8_9DINO</name>
<dbReference type="InterPro" id="IPR036322">
    <property type="entry name" value="WD40_repeat_dom_sf"/>
</dbReference>
<comment type="caution">
    <text evidence="3">The sequence shown here is derived from an EMBL/GenBank/DDBJ whole genome shotgun (WGS) entry which is preliminary data.</text>
</comment>
<evidence type="ECO:0000256" key="1">
    <source>
        <dbReference type="PROSITE-ProRule" id="PRU00221"/>
    </source>
</evidence>
<dbReference type="SMART" id="SM00320">
    <property type="entry name" value="WD40"/>
    <property type="match status" value="3"/>
</dbReference>
<gene>
    <name evidence="3" type="ORF">SNAT2548_LOCUS34237</name>
</gene>
<keyword evidence="4" id="KW-1185">Reference proteome</keyword>
<dbReference type="PROSITE" id="PS50294">
    <property type="entry name" value="WD_REPEATS_REGION"/>
    <property type="match status" value="2"/>
</dbReference>
<dbReference type="PANTHER" id="PTHR19920">
    <property type="entry name" value="WD40 PROTEIN CIAO1"/>
    <property type="match status" value="1"/>
</dbReference>
<proteinExistence type="predicted"/>
<evidence type="ECO:0000256" key="2">
    <source>
        <dbReference type="SAM" id="MobiDB-lite"/>
    </source>
</evidence>
<dbReference type="GO" id="GO:0016226">
    <property type="term" value="P:iron-sulfur cluster assembly"/>
    <property type="evidence" value="ECO:0007669"/>
    <property type="project" value="TreeGrafter"/>
</dbReference>
<feature type="repeat" description="WD" evidence="1">
    <location>
        <begin position="381"/>
        <end position="412"/>
    </location>
</feature>